<dbReference type="PANTHER" id="PTHR30481">
    <property type="entry name" value="DNA ADENINE METHYLASE"/>
    <property type="match status" value="1"/>
</dbReference>
<dbReference type="NCBIfam" id="TIGR00571">
    <property type="entry name" value="dam"/>
    <property type="match status" value="1"/>
</dbReference>
<accession>A0ABU9MUQ5</accession>
<evidence type="ECO:0000313" key="9">
    <source>
        <dbReference type="Proteomes" id="UP001447008"/>
    </source>
</evidence>
<keyword evidence="5 7" id="KW-0949">S-adenosyl-L-methionine</keyword>
<proteinExistence type="inferred from homology"/>
<comment type="caution">
    <text evidence="8">The sequence shown here is derived from an EMBL/GenBank/DDBJ whole genome shotgun (WGS) entry which is preliminary data.</text>
</comment>
<dbReference type="InterPro" id="IPR012263">
    <property type="entry name" value="M_m6A_EcoRV"/>
</dbReference>
<reference evidence="8 9" key="1">
    <citation type="submission" date="2024-03" db="EMBL/GenBank/DDBJ databases">
        <title>Pseudoalteromonas qingdaonensis sp. nov., isolated from the intestines of marine benthic organisms.</title>
        <authorList>
            <person name="Lin X."/>
            <person name="Fang S."/>
            <person name="Hu X."/>
        </authorList>
    </citation>
    <scope>NUCLEOTIDE SEQUENCE [LARGE SCALE GENOMIC DNA]</scope>
    <source>
        <strain evidence="8 9">YIC-827</strain>
    </source>
</reference>
<dbReference type="InterPro" id="IPR012327">
    <property type="entry name" value="MeTrfase_D12"/>
</dbReference>
<dbReference type="Pfam" id="PF02086">
    <property type="entry name" value="MethyltransfD12"/>
    <property type="match status" value="1"/>
</dbReference>
<gene>
    <name evidence="8" type="ORF">WCN91_06230</name>
</gene>
<evidence type="ECO:0000256" key="5">
    <source>
        <dbReference type="ARBA" id="ARBA00022691"/>
    </source>
</evidence>
<keyword evidence="9" id="KW-1185">Reference proteome</keyword>
<dbReference type="EC" id="2.1.1.72" evidence="2 7"/>
<dbReference type="PROSITE" id="PS00092">
    <property type="entry name" value="N6_MTASE"/>
    <property type="match status" value="1"/>
</dbReference>
<dbReference type="InterPro" id="IPR023095">
    <property type="entry name" value="Ade_MeTrfase_dom_2"/>
</dbReference>
<sequence>MQKKTRAFLKWAGGKYSLVEDIAKRLDQAQELTGSSASTLVEPFVGAGSVFLNTDFKHYVLNDINADLINLYKELAHAPDEFISDARKLFCELNNDADVYYGLRARFNESRDAYERAILFLYMNRHGYNGLCRYNLKGIFNVPFGKYKKPYFPEAEMYFFAEKAQRATFTCLSYRDVFAALPQDAVVYCDPPYVPLSKTASFTSYAKGGFNLDDQANLANLAEQAAGSQQASVLISNHDTLWTRKIYEQADIDVLKVKRTISPKGNGRNKVNELMAMYLSSRQYQLNQAKHG</sequence>
<dbReference type="InterPro" id="IPR029063">
    <property type="entry name" value="SAM-dependent_MTases_sf"/>
</dbReference>
<dbReference type="SUPFAM" id="SSF53335">
    <property type="entry name" value="S-adenosyl-L-methionine-dependent methyltransferases"/>
    <property type="match status" value="1"/>
</dbReference>
<dbReference type="RefSeq" id="WP_342677337.1">
    <property type="nucleotide sequence ID" value="NZ_JBCGCU010000005.1"/>
</dbReference>
<dbReference type="PRINTS" id="PR00505">
    <property type="entry name" value="D12N6MTFRASE"/>
</dbReference>
<evidence type="ECO:0000256" key="2">
    <source>
        <dbReference type="ARBA" id="ARBA00011900"/>
    </source>
</evidence>
<evidence type="ECO:0000313" key="8">
    <source>
        <dbReference type="EMBL" id="MEM0515024.1"/>
    </source>
</evidence>
<dbReference type="GO" id="GO:0032259">
    <property type="term" value="P:methylation"/>
    <property type="evidence" value="ECO:0007669"/>
    <property type="project" value="UniProtKB-KW"/>
</dbReference>
<evidence type="ECO:0000256" key="6">
    <source>
        <dbReference type="ARBA" id="ARBA00047942"/>
    </source>
</evidence>
<dbReference type="PIRSF" id="PIRSF000398">
    <property type="entry name" value="M_m6A_EcoRV"/>
    <property type="match status" value="1"/>
</dbReference>
<name>A0ABU9MUQ5_9GAMM</name>
<dbReference type="Proteomes" id="UP001447008">
    <property type="component" value="Unassembled WGS sequence"/>
</dbReference>
<comment type="similarity">
    <text evidence="1 7">Belongs to the N(4)/N(6)-methyltransferase family.</text>
</comment>
<keyword evidence="4 7" id="KW-0808">Transferase</keyword>
<organism evidence="8 9">
    <name type="scientific">Pseudoalteromonas qingdaonensis</name>
    <dbReference type="NCBI Taxonomy" id="3131913"/>
    <lineage>
        <taxon>Bacteria</taxon>
        <taxon>Pseudomonadati</taxon>
        <taxon>Pseudomonadota</taxon>
        <taxon>Gammaproteobacteria</taxon>
        <taxon>Alteromonadales</taxon>
        <taxon>Pseudoalteromonadaceae</taxon>
        <taxon>Pseudoalteromonas</taxon>
    </lineage>
</organism>
<evidence type="ECO:0000256" key="7">
    <source>
        <dbReference type="RuleBase" id="RU361257"/>
    </source>
</evidence>
<evidence type="ECO:0000256" key="3">
    <source>
        <dbReference type="ARBA" id="ARBA00022603"/>
    </source>
</evidence>
<evidence type="ECO:0000256" key="1">
    <source>
        <dbReference type="ARBA" id="ARBA00006594"/>
    </source>
</evidence>
<evidence type="ECO:0000256" key="4">
    <source>
        <dbReference type="ARBA" id="ARBA00022679"/>
    </source>
</evidence>
<dbReference type="EMBL" id="JBCGCU010000005">
    <property type="protein sequence ID" value="MEM0515024.1"/>
    <property type="molecule type" value="Genomic_DNA"/>
</dbReference>
<protein>
    <recommendedName>
        <fullName evidence="2 7">Site-specific DNA-methyltransferase (adenine-specific)</fullName>
        <ecNumber evidence="2 7">2.1.1.72</ecNumber>
    </recommendedName>
</protein>
<dbReference type="PANTHER" id="PTHR30481:SF3">
    <property type="entry name" value="DNA ADENINE METHYLASE"/>
    <property type="match status" value="1"/>
</dbReference>
<dbReference type="Gene3D" id="3.40.50.150">
    <property type="entry name" value="Vaccinia Virus protein VP39"/>
    <property type="match status" value="1"/>
</dbReference>
<dbReference type="InterPro" id="IPR002052">
    <property type="entry name" value="DNA_methylase_N6_adenine_CS"/>
</dbReference>
<comment type="catalytic activity">
    <reaction evidence="6 7">
        <text>a 2'-deoxyadenosine in DNA + S-adenosyl-L-methionine = an N(6)-methyl-2'-deoxyadenosine in DNA + S-adenosyl-L-homocysteine + H(+)</text>
        <dbReference type="Rhea" id="RHEA:15197"/>
        <dbReference type="Rhea" id="RHEA-COMP:12418"/>
        <dbReference type="Rhea" id="RHEA-COMP:12419"/>
        <dbReference type="ChEBI" id="CHEBI:15378"/>
        <dbReference type="ChEBI" id="CHEBI:57856"/>
        <dbReference type="ChEBI" id="CHEBI:59789"/>
        <dbReference type="ChEBI" id="CHEBI:90615"/>
        <dbReference type="ChEBI" id="CHEBI:90616"/>
        <dbReference type="EC" id="2.1.1.72"/>
    </reaction>
</comment>
<dbReference type="Gene3D" id="1.10.1020.10">
    <property type="entry name" value="Adenine-specific Methyltransferase, Domain 2"/>
    <property type="match status" value="1"/>
</dbReference>
<dbReference type="GO" id="GO:0009007">
    <property type="term" value="F:site-specific DNA-methyltransferase (adenine-specific) activity"/>
    <property type="evidence" value="ECO:0007669"/>
    <property type="project" value="UniProtKB-EC"/>
</dbReference>
<keyword evidence="3 7" id="KW-0489">Methyltransferase</keyword>